<evidence type="ECO:0008006" key="4">
    <source>
        <dbReference type="Google" id="ProtNLM"/>
    </source>
</evidence>
<dbReference type="SUPFAM" id="SSF54928">
    <property type="entry name" value="RNA-binding domain, RBD"/>
    <property type="match status" value="1"/>
</dbReference>
<evidence type="ECO:0000313" key="3">
    <source>
        <dbReference type="Proteomes" id="UP001303115"/>
    </source>
</evidence>
<dbReference type="EMBL" id="MU854422">
    <property type="protein sequence ID" value="KAK4038674.1"/>
    <property type="molecule type" value="Genomic_DNA"/>
</dbReference>
<organism evidence="2 3">
    <name type="scientific">Parachaetomium inaequale</name>
    <dbReference type="NCBI Taxonomy" id="2588326"/>
    <lineage>
        <taxon>Eukaryota</taxon>
        <taxon>Fungi</taxon>
        <taxon>Dikarya</taxon>
        <taxon>Ascomycota</taxon>
        <taxon>Pezizomycotina</taxon>
        <taxon>Sordariomycetes</taxon>
        <taxon>Sordariomycetidae</taxon>
        <taxon>Sordariales</taxon>
        <taxon>Chaetomiaceae</taxon>
        <taxon>Parachaetomium</taxon>
    </lineage>
</organism>
<dbReference type="CDD" id="cd12254">
    <property type="entry name" value="RRM_hnRNPH_ESRPs_RBM12_like"/>
    <property type="match status" value="1"/>
</dbReference>
<protein>
    <recommendedName>
        <fullName evidence="4">RRM domain-containing protein</fullName>
    </recommendedName>
</protein>
<reference evidence="3" key="1">
    <citation type="journal article" date="2023" name="Mol. Phylogenet. Evol.">
        <title>Genome-scale phylogeny and comparative genomics of the fungal order Sordariales.</title>
        <authorList>
            <person name="Hensen N."/>
            <person name="Bonometti L."/>
            <person name="Westerberg I."/>
            <person name="Brannstrom I.O."/>
            <person name="Guillou S."/>
            <person name="Cros-Aarteil S."/>
            <person name="Calhoun S."/>
            <person name="Haridas S."/>
            <person name="Kuo A."/>
            <person name="Mondo S."/>
            <person name="Pangilinan J."/>
            <person name="Riley R."/>
            <person name="LaButti K."/>
            <person name="Andreopoulos B."/>
            <person name="Lipzen A."/>
            <person name="Chen C."/>
            <person name="Yan M."/>
            <person name="Daum C."/>
            <person name="Ng V."/>
            <person name="Clum A."/>
            <person name="Steindorff A."/>
            <person name="Ohm R.A."/>
            <person name="Martin F."/>
            <person name="Silar P."/>
            <person name="Natvig D.O."/>
            <person name="Lalanne C."/>
            <person name="Gautier V."/>
            <person name="Ament-Velasquez S.L."/>
            <person name="Kruys A."/>
            <person name="Hutchinson M.I."/>
            <person name="Powell A.J."/>
            <person name="Barry K."/>
            <person name="Miller A.N."/>
            <person name="Grigoriev I.V."/>
            <person name="Debuchy R."/>
            <person name="Gladieux P."/>
            <person name="Hiltunen Thoren M."/>
            <person name="Johannesson H."/>
        </authorList>
    </citation>
    <scope>NUCLEOTIDE SEQUENCE [LARGE SCALE GENOMIC DNA]</scope>
    <source>
        <strain evidence="3">CBS 284.82</strain>
    </source>
</reference>
<proteinExistence type="predicted"/>
<accession>A0AAN6SPW4</accession>
<dbReference type="AlphaFoldDB" id="A0AAN6SPW4"/>
<keyword evidence="3" id="KW-1185">Reference proteome</keyword>
<dbReference type="InterPro" id="IPR012677">
    <property type="entry name" value="Nucleotide-bd_a/b_plait_sf"/>
</dbReference>
<feature type="compositionally biased region" description="Polar residues" evidence="1">
    <location>
        <begin position="38"/>
        <end position="47"/>
    </location>
</feature>
<feature type="region of interest" description="Disordered" evidence="1">
    <location>
        <begin position="201"/>
        <end position="227"/>
    </location>
</feature>
<evidence type="ECO:0000256" key="1">
    <source>
        <dbReference type="SAM" id="MobiDB-lite"/>
    </source>
</evidence>
<feature type="compositionally biased region" description="Polar residues" evidence="1">
    <location>
        <begin position="216"/>
        <end position="227"/>
    </location>
</feature>
<name>A0AAN6SPW4_9PEZI</name>
<feature type="region of interest" description="Disordered" evidence="1">
    <location>
        <begin position="13"/>
        <end position="74"/>
    </location>
</feature>
<evidence type="ECO:0000313" key="2">
    <source>
        <dbReference type="EMBL" id="KAK4038674.1"/>
    </source>
</evidence>
<dbReference type="Gene3D" id="3.30.70.330">
    <property type="match status" value="1"/>
</dbReference>
<dbReference type="InterPro" id="IPR035979">
    <property type="entry name" value="RBD_domain_sf"/>
</dbReference>
<gene>
    <name evidence="2" type="ORF">C8A01DRAFT_47753</name>
</gene>
<feature type="compositionally biased region" description="Low complexity" evidence="1">
    <location>
        <begin position="48"/>
        <end position="58"/>
    </location>
</feature>
<sequence length="725" mass="80386">MGSSLPTRFAAFIDTDDNDDDSGGGVMLRDFEDDSHTSHGGSVSTPMGTNSSTSSGNGRATHPRKNTSTVSFSVPATTGRRNTFAPIGTGRYSEYTTTNANGGAALDASVDAWSNKYSQMTLAHGMGLGRTQSLNAPTSMTTPNVHVGSMQHTQSANGAVYSWGSTPTYKSAGNTYNTPQTTGFGTTHGTALGANFPSMNTDSTPSHMPKKVGKNDTATPQSGSVYSQYNQTEPRNFAPRAGAMFMPPPPAFNLGRQGATKKHEEPQFMGPDSDPFLSPPPKAANGHGISQALVLQSVPENNQMAVIPHQQAYYGPVPAEVRAMRSAQLNKLTDSPMGLPTQDLALDHENFPFIEATTQAAPVSYGVVKIRNIPFGTKRAEIIAFLGRNSKILNDNQEPVHIIMERVSSKTQDCYVEFMTTQDAVRAVDRHRDNVQKGRPSRLGERPVELLLSSQAALMQDLFPLASGVWWDNAKPVIQAPIDGQPWKTFKGFVTEEEMTMLVKHVEIPQRSPYSKECPQRPYECMISTIKKLPWYMSDRITLRQRHSIYEATVKLIGLLKQALQRDNRRHETTLNTQLMKRLVTAAMLCPGFSVVQKDNIAVLADMEQDRARMFNQPRFAEQWVHLHGICPKPGTPLDVLEWYIAMIREETTRYIHRKHIVERNEIQRTSCYTSLYFGYIWYEIGLPTGRELDNLSLHEVAHCELAVIERAFCRALPVAHHQEE</sequence>
<dbReference type="GO" id="GO:0003676">
    <property type="term" value="F:nucleic acid binding"/>
    <property type="evidence" value="ECO:0007669"/>
    <property type="project" value="InterPro"/>
</dbReference>
<dbReference type="Proteomes" id="UP001303115">
    <property type="component" value="Unassembled WGS sequence"/>
</dbReference>
<comment type="caution">
    <text evidence="2">The sequence shown here is derived from an EMBL/GenBank/DDBJ whole genome shotgun (WGS) entry which is preliminary data.</text>
</comment>